<dbReference type="GO" id="GO:0102559">
    <property type="term" value="F:peptide chain release factor N(5)-glutamine methyltransferase activity"/>
    <property type="evidence" value="ECO:0007669"/>
    <property type="project" value="UniProtKB-EC"/>
</dbReference>
<dbReference type="PROSITE" id="PS00092">
    <property type="entry name" value="N6_MTASE"/>
    <property type="match status" value="1"/>
</dbReference>
<evidence type="ECO:0000256" key="3">
    <source>
        <dbReference type="ARBA" id="ARBA00022691"/>
    </source>
</evidence>
<dbReference type="CDD" id="cd02440">
    <property type="entry name" value="AdoMet_MTases"/>
    <property type="match status" value="1"/>
</dbReference>
<dbReference type="InterPro" id="IPR007848">
    <property type="entry name" value="Small_mtfrase_dom"/>
</dbReference>
<gene>
    <name evidence="5 8" type="primary">prmC</name>
    <name evidence="8" type="ORF">BG454_12730</name>
</gene>
<dbReference type="SUPFAM" id="SSF53335">
    <property type="entry name" value="S-adenosyl-L-methionine-dependent methyltransferases"/>
    <property type="match status" value="1"/>
</dbReference>
<dbReference type="InterPro" id="IPR040758">
    <property type="entry name" value="PrmC_N"/>
</dbReference>
<evidence type="ECO:0000256" key="5">
    <source>
        <dbReference type="HAMAP-Rule" id="MF_02126"/>
    </source>
</evidence>
<evidence type="ECO:0000256" key="4">
    <source>
        <dbReference type="ARBA" id="ARBA00048391"/>
    </source>
</evidence>
<feature type="domain" description="Release factor glutamine methyltransferase N-terminal" evidence="7">
    <location>
        <begin position="7"/>
        <end position="76"/>
    </location>
</feature>
<dbReference type="EMBL" id="CP024899">
    <property type="protein sequence ID" value="ATX66571.1"/>
    <property type="molecule type" value="Genomic_DNA"/>
</dbReference>
<dbReference type="PANTHER" id="PTHR18895:SF74">
    <property type="entry name" value="MTRF1L RELEASE FACTOR GLUTAMINE METHYLTRANSFERASE"/>
    <property type="match status" value="1"/>
</dbReference>
<dbReference type="HAMAP" id="MF_02126">
    <property type="entry name" value="RF_methyltr_PrmC"/>
    <property type="match status" value="1"/>
</dbReference>
<proteinExistence type="inferred from homology"/>
<evidence type="ECO:0000313" key="9">
    <source>
        <dbReference type="Proteomes" id="UP000228948"/>
    </source>
</evidence>
<dbReference type="OrthoDB" id="9800643at2"/>
<name>A0A2K8KAU2_9RHOB</name>
<dbReference type="Pfam" id="PF05175">
    <property type="entry name" value="MTS"/>
    <property type="match status" value="1"/>
</dbReference>
<accession>A0A2K8KAU2</accession>
<protein>
    <recommendedName>
        <fullName evidence="5">Release factor glutamine methyltransferase</fullName>
        <shortName evidence="5">RF MTase</shortName>
        <ecNumber evidence="5">2.1.1.297</ecNumber>
    </recommendedName>
    <alternativeName>
        <fullName evidence="5">N5-glutamine methyltransferase PrmC</fullName>
    </alternativeName>
    <alternativeName>
        <fullName evidence="5">Protein-(glutamine-N5) MTase PrmC</fullName>
    </alternativeName>
    <alternativeName>
        <fullName evidence="5">Protein-glutamine N-methyltransferase PrmC</fullName>
    </alternativeName>
</protein>
<dbReference type="InterPro" id="IPR050320">
    <property type="entry name" value="N5-glutamine_MTase"/>
</dbReference>
<dbReference type="InterPro" id="IPR002052">
    <property type="entry name" value="DNA_methylase_N6_adenine_CS"/>
</dbReference>
<organism evidence="8 9">
    <name type="scientific">Roseinatronobacter bogoriensis subsp. barguzinensis</name>
    <dbReference type="NCBI Taxonomy" id="441209"/>
    <lineage>
        <taxon>Bacteria</taxon>
        <taxon>Pseudomonadati</taxon>
        <taxon>Pseudomonadota</taxon>
        <taxon>Alphaproteobacteria</taxon>
        <taxon>Rhodobacterales</taxon>
        <taxon>Paracoccaceae</taxon>
        <taxon>Roseinatronobacter</taxon>
    </lineage>
</organism>
<keyword evidence="1 5" id="KW-0489">Methyltransferase</keyword>
<dbReference type="GO" id="GO:0003676">
    <property type="term" value="F:nucleic acid binding"/>
    <property type="evidence" value="ECO:0007669"/>
    <property type="project" value="InterPro"/>
</dbReference>
<feature type="binding site" evidence="5">
    <location>
        <position position="183"/>
    </location>
    <ligand>
        <name>S-adenosyl-L-methionine</name>
        <dbReference type="ChEBI" id="CHEBI:59789"/>
    </ligand>
</feature>
<dbReference type="AlphaFoldDB" id="A0A2K8KAU2"/>
<keyword evidence="3 5" id="KW-0949">S-adenosyl-L-methionine</keyword>
<evidence type="ECO:0000256" key="2">
    <source>
        <dbReference type="ARBA" id="ARBA00022679"/>
    </source>
</evidence>
<sequence length="279" mass="29922">MMHAQALLAEGINTLKAAGIEDSARDARWLLAYALGIERDRLTLALHDPVTADQETLFRQAIMARTRHQPVAQIIGARLFWGRSFQVSPDVLDPRPETETLVEAALRHPVGRVLDLGTGSGAILLTLLAERPEATGLGVDLSPNALEVARQNAEALGLSARARFVHSDWFSEVEGEFDLIVSNPPYIAATDFAGLAPEVRDWEPHMALVPNGCDGSGLAAYRVIAAQAPKYLAAQGWLMVEIGVGQGADVLALFTQAGLKRGQILPDLSGRGRVVVAQA</sequence>
<comment type="function">
    <text evidence="5">Methylates the class 1 translation termination release factors RF1/PrfA and RF2/PrfB on the glutamine residue of the universally conserved GGQ motif.</text>
</comment>
<dbReference type="Pfam" id="PF17827">
    <property type="entry name" value="PrmC_N"/>
    <property type="match status" value="1"/>
</dbReference>
<comment type="similarity">
    <text evidence="5">Belongs to the protein N5-glutamine methyltransferase family. PrmC subfamily.</text>
</comment>
<feature type="binding site" evidence="5">
    <location>
        <position position="140"/>
    </location>
    <ligand>
        <name>S-adenosyl-L-methionine</name>
        <dbReference type="ChEBI" id="CHEBI:59789"/>
    </ligand>
</feature>
<feature type="binding site" evidence="5">
    <location>
        <begin position="117"/>
        <end position="121"/>
    </location>
    <ligand>
        <name>S-adenosyl-L-methionine</name>
        <dbReference type="ChEBI" id="CHEBI:59789"/>
    </ligand>
</feature>
<dbReference type="KEGG" id="rbg:BG454_12730"/>
<feature type="binding site" evidence="5">
    <location>
        <begin position="183"/>
        <end position="186"/>
    </location>
    <ligand>
        <name>substrate</name>
    </ligand>
</feature>
<evidence type="ECO:0000259" key="6">
    <source>
        <dbReference type="Pfam" id="PF05175"/>
    </source>
</evidence>
<keyword evidence="9" id="KW-1185">Reference proteome</keyword>
<dbReference type="Gene3D" id="3.40.50.150">
    <property type="entry name" value="Vaccinia Virus protein VP39"/>
    <property type="match status" value="1"/>
</dbReference>
<dbReference type="Gene3D" id="1.10.8.10">
    <property type="entry name" value="DNA helicase RuvA subunit, C-terminal domain"/>
    <property type="match status" value="1"/>
</dbReference>
<reference evidence="8 9" key="1">
    <citation type="submission" date="2017-11" db="EMBL/GenBank/DDBJ databases">
        <title>Revised Sequence and Annotation of the Rhodobaca barguzinensis strain alga05 Genome.</title>
        <authorList>
            <person name="Kopejtka K."/>
            <person name="Tomasch J.M."/>
            <person name="Bunk B."/>
            <person name="Koblizek M."/>
        </authorList>
    </citation>
    <scope>NUCLEOTIDE SEQUENCE [LARGE SCALE GENOMIC DNA]</scope>
    <source>
        <strain evidence="9">alga05</strain>
    </source>
</reference>
<dbReference type="STRING" id="441209.GCA_001870665_02327"/>
<dbReference type="EC" id="2.1.1.297" evidence="5"/>
<evidence type="ECO:0000256" key="1">
    <source>
        <dbReference type="ARBA" id="ARBA00022603"/>
    </source>
</evidence>
<evidence type="ECO:0000259" key="7">
    <source>
        <dbReference type="Pfam" id="PF17827"/>
    </source>
</evidence>
<keyword evidence="2 5" id="KW-0808">Transferase</keyword>
<dbReference type="InterPro" id="IPR029063">
    <property type="entry name" value="SAM-dependent_MTases_sf"/>
</dbReference>
<dbReference type="GO" id="GO:0032259">
    <property type="term" value="P:methylation"/>
    <property type="evidence" value="ECO:0007669"/>
    <property type="project" value="UniProtKB-KW"/>
</dbReference>
<dbReference type="InterPro" id="IPR004556">
    <property type="entry name" value="HemK-like"/>
</dbReference>
<dbReference type="PANTHER" id="PTHR18895">
    <property type="entry name" value="HEMK METHYLTRANSFERASE"/>
    <property type="match status" value="1"/>
</dbReference>
<dbReference type="NCBIfam" id="TIGR03534">
    <property type="entry name" value="RF_mod_PrmC"/>
    <property type="match status" value="1"/>
</dbReference>
<comment type="catalytic activity">
    <reaction evidence="4 5">
        <text>L-glutaminyl-[peptide chain release factor] + S-adenosyl-L-methionine = N(5)-methyl-L-glutaminyl-[peptide chain release factor] + S-adenosyl-L-homocysteine + H(+)</text>
        <dbReference type="Rhea" id="RHEA:42896"/>
        <dbReference type="Rhea" id="RHEA-COMP:10271"/>
        <dbReference type="Rhea" id="RHEA-COMP:10272"/>
        <dbReference type="ChEBI" id="CHEBI:15378"/>
        <dbReference type="ChEBI" id="CHEBI:30011"/>
        <dbReference type="ChEBI" id="CHEBI:57856"/>
        <dbReference type="ChEBI" id="CHEBI:59789"/>
        <dbReference type="ChEBI" id="CHEBI:61891"/>
        <dbReference type="EC" id="2.1.1.297"/>
    </reaction>
</comment>
<dbReference type="InterPro" id="IPR019874">
    <property type="entry name" value="RF_methyltr_PrmC"/>
</dbReference>
<dbReference type="NCBIfam" id="TIGR00536">
    <property type="entry name" value="hemK_fam"/>
    <property type="match status" value="1"/>
</dbReference>
<evidence type="ECO:0000313" key="8">
    <source>
        <dbReference type="EMBL" id="ATX66571.1"/>
    </source>
</evidence>
<dbReference type="Proteomes" id="UP000228948">
    <property type="component" value="Chromosome"/>
</dbReference>
<feature type="domain" description="Methyltransferase small" evidence="6">
    <location>
        <begin position="98"/>
        <end position="189"/>
    </location>
</feature>
<feature type="binding site" evidence="5">
    <location>
        <position position="169"/>
    </location>
    <ligand>
        <name>S-adenosyl-L-methionine</name>
        <dbReference type="ChEBI" id="CHEBI:59789"/>
    </ligand>
</feature>